<feature type="region of interest" description="Disordered" evidence="1">
    <location>
        <begin position="92"/>
        <end position="126"/>
    </location>
</feature>
<keyword evidence="4" id="KW-1185">Reference proteome</keyword>
<comment type="caution">
    <text evidence="3">The sequence shown here is derived from an EMBL/GenBank/DDBJ whole genome shotgun (WGS) entry which is preliminary data.</text>
</comment>
<reference evidence="3 4" key="1">
    <citation type="submission" date="2022-11" db="EMBL/GenBank/DDBJ databases">
        <title>Viruses from the air-sea interface of a natural surface slick.</title>
        <authorList>
            <person name="Rahlff J."/>
            <person name="Holmfeldt K."/>
        </authorList>
    </citation>
    <scope>NUCLEOTIDE SEQUENCE [LARGE SCALE GENOMIC DNA]</scope>
    <source>
        <strain evidence="3 4">SMS4</strain>
    </source>
</reference>
<evidence type="ECO:0000256" key="2">
    <source>
        <dbReference type="SAM" id="Phobius"/>
    </source>
</evidence>
<dbReference type="Proteomes" id="UP001231109">
    <property type="component" value="Unassembled WGS sequence"/>
</dbReference>
<dbReference type="RefSeq" id="WP_305974257.1">
    <property type="nucleotide sequence ID" value="NZ_JAPJDZ010000007.1"/>
</dbReference>
<dbReference type="EMBL" id="JAPJDZ010000007">
    <property type="protein sequence ID" value="MDP5135307.1"/>
    <property type="molecule type" value="Genomic_DNA"/>
</dbReference>
<accession>A0ABT9HW02</accession>
<keyword evidence="2" id="KW-0472">Membrane</keyword>
<evidence type="ECO:0000313" key="3">
    <source>
        <dbReference type="EMBL" id="MDP5135307.1"/>
    </source>
</evidence>
<keyword evidence="2" id="KW-0812">Transmembrane</keyword>
<organism evidence="3 4">
    <name type="scientific">Rheinheimera baltica</name>
    <dbReference type="NCBI Taxonomy" id="67576"/>
    <lineage>
        <taxon>Bacteria</taxon>
        <taxon>Pseudomonadati</taxon>
        <taxon>Pseudomonadota</taxon>
        <taxon>Gammaproteobacteria</taxon>
        <taxon>Chromatiales</taxon>
        <taxon>Chromatiaceae</taxon>
        <taxon>Rheinheimera</taxon>
    </lineage>
</organism>
<gene>
    <name evidence="3" type="ORF">ORJ04_04995</name>
</gene>
<name>A0ABT9HW02_9GAMM</name>
<feature type="compositionally biased region" description="Polar residues" evidence="1">
    <location>
        <begin position="108"/>
        <end position="126"/>
    </location>
</feature>
<protein>
    <submittedName>
        <fullName evidence="3">Uncharacterized protein</fullName>
    </submittedName>
</protein>
<feature type="compositionally biased region" description="Basic and acidic residues" evidence="1">
    <location>
        <begin position="93"/>
        <end position="105"/>
    </location>
</feature>
<evidence type="ECO:0000256" key="1">
    <source>
        <dbReference type="SAM" id="MobiDB-lite"/>
    </source>
</evidence>
<proteinExistence type="predicted"/>
<feature type="transmembrane region" description="Helical" evidence="2">
    <location>
        <begin position="243"/>
        <end position="262"/>
    </location>
</feature>
<feature type="transmembrane region" description="Helical" evidence="2">
    <location>
        <begin position="21"/>
        <end position="40"/>
    </location>
</feature>
<keyword evidence="2" id="KW-1133">Transmembrane helix</keyword>
<sequence length="264" mass="30153">MLITKQLSYHALPALETYSLLMKWILLTAILLTPLSFFAAEQYSKAGCDNLKHQKEQIRKRMNQGYGVAEGNLLNKRYRELFKLIGLHCSSPNEDRASTTTERADMSPSVSRNTRPTTSLQDMPNWSANNDIFKDDKAAAWSEYYQVPVRCRQKALSEIGFVQCADHKAEQRKQFDEMWQLFKFTPLTTGVSSASASTLSTPRLQPQPHVESMQIYTIDDTADMPDVNAAKTVTVDKDFHKHFSWFGIAFVIFIAGSSWIIWRK</sequence>
<evidence type="ECO:0000313" key="4">
    <source>
        <dbReference type="Proteomes" id="UP001231109"/>
    </source>
</evidence>